<dbReference type="InterPro" id="IPR005225">
    <property type="entry name" value="Small_GTP-bd"/>
</dbReference>
<feature type="compositionally biased region" description="Acidic residues" evidence="4">
    <location>
        <begin position="470"/>
        <end position="480"/>
    </location>
</feature>
<dbReference type="InterPro" id="IPR001806">
    <property type="entry name" value="Small_GTPase"/>
</dbReference>
<dbReference type="Pfam" id="PF00071">
    <property type="entry name" value="Ras"/>
    <property type="match status" value="1"/>
</dbReference>
<dbReference type="SMART" id="SM00176">
    <property type="entry name" value="RAN"/>
    <property type="match status" value="1"/>
</dbReference>
<name>A0AA89C9M5_PINIB</name>
<proteinExistence type="predicted"/>
<dbReference type="PRINTS" id="PR00449">
    <property type="entry name" value="RASTRNSFRMNG"/>
</dbReference>
<dbReference type="Proteomes" id="UP001186944">
    <property type="component" value="Unassembled WGS sequence"/>
</dbReference>
<dbReference type="InterPro" id="IPR027417">
    <property type="entry name" value="P-loop_NTPase"/>
</dbReference>
<dbReference type="GO" id="GO:0003924">
    <property type="term" value="F:GTPase activity"/>
    <property type="evidence" value="ECO:0007669"/>
    <property type="project" value="InterPro"/>
</dbReference>
<dbReference type="FunFam" id="3.40.50.300:FF:003044">
    <property type="entry name" value="Predicted protein"/>
    <property type="match status" value="1"/>
</dbReference>
<feature type="compositionally biased region" description="Basic residues" evidence="4">
    <location>
        <begin position="485"/>
        <end position="495"/>
    </location>
</feature>
<dbReference type="SMART" id="SM00177">
    <property type="entry name" value="ARF"/>
    <property type="match status" value="1"/>
</dbReference>
<evidence type="ECO:0008006" key="7">
    <source>
        <dbReference type="Google" id="ProtNLM"/>
    </source>
</evidence>
<dbReference type="EMBL" id="VSWD01000005">
    <property type="protein sequence ID" value="KAK3101207.1"/>
    <property type="molecule type" value="Genomic_DNA"/>
</dbReference>
<dbReference type="Gene3D" id="3.40.50.300">
    <property type="entry name" value="P-loop containing nucleotide triphosphate hydrolases"/>
    <property type="match status" value="1"/>
</dbReference>
<feature type="compositionally biased region" description="Basic and acidic residues" evidence="4">
    <location>
        <begin position="381"/>
        <end position="390"/>
    </location>
</feature>
<reference evidence="5" key="1">
    <citation type="submission" date="2019-08" db="EMBL/GenBank/DDBJ databases">
        <title>The improved chromosome-level genome for the pearl oyster Pinctada fucata martensii using PacBio sequencing and Hi-C.</title>
        <authorList>
            <person name="Zheng Z."/>
        </authorList>
    </citation>
    <scope>NUCLEOTIDE SEQUENCE</scope>
    <source>
        <strain evidence="5">ZZ-2019</strain>
        <tissue evidence="5">Adductor muscle</tissue>
    </source>
</reference>
<feature type="region of interest" description="Disordered" evidence="4">
    <location>
        <begin position="381"/>
        <end position="413"/>
    </location>
</feature>
<feature type="compositionally biased region" description="Acidic residues" evidence="4">
    <location>
        <begin position="500"/>
        <end position="513"/>
    </location>
</feature>
<keyword evidence="3" id="KW-0175">Coiled coil</keyword>
<gene>
    <name evidence="5" type="ORF">FSP39_001755</name>
</gene>
<evidence type="ECO:0000256" key="2">
    <source>
        <dbReference type="ARBA" id="ARBA00023134"/>
    </source>
</evidence>
<dbReference type="PROSITE" id="PS51421">
    <property type="entry name" value="RAS"/>
    <property type="match status" value="1"/>
</dbReference>
<dbReference type="PROSITE" id="PS51419">
    <property type="entry name" value="RAB"/>
    <property type="match status" value="1"/>
</dbReference>
<feature type="region of interest" description="Disordered" evidence="4">
    <location>
        <begin position="90"/>
        <end position="116"/>
    </location>
</feature>
<feature type="coiled-coil region" evidence="3">
    <location>
        <begin position="167"/>
        <end position="300"/>
    </location>
</feature>
<evidence type="ECO:0000313" key="6">
    <source>
        <dbReference type="Proteomes" id="UP001186944"/>
    </source>
</evidence>
<evidence type="ECO:0000256" key="4">
    <source>
        <dbReference type="SAM" id="MobiDB-lite"/>
    </source>
</evidence>
<protein>
    <recommendedName>
        <fullName evidence="7">Ras and EF-hand domain-containing protein</fullName>
    </recommendedName>
</protein>
<dbReference type="NCBIfam" id="TIGR00231">
    <property type="entry name" value="small_GTP"/>
    <property type="match status" value="1"/>
</dbReference>
<accession>A0AA89C9M5</accession>
<keyword evidence="1" id="KW-0547">Nucleotide-binding</keyword>
<dbReference type="PANTHER" id="PTHR47977">
    <property type="entry name" value="RAS-RELATED PROTEIN RAB"/>
    <property type="match status" value="1"/>
</dbReference>
<dbReference type="GO" id="GO:0005525">
    <property type="term" value="F:GTP binding"/>
    <property type="evidence" value="ECO:0007669"/>
    <property type="project" value="UniProtKB-KW"/>
</dbReference>
<dbReference type="SMART" id="SM00174">
    <property type="entry name" value="RHO"/>
    <property type="match status" value="1"/>
</dbReference>
<dbReference type="InterPro" id="IPR050227">
    <property type="entry name" value="Rab"/>
</dbReference>
<feature type="compositionally biased region" description="Polar residues" evidence="4">
    <location>
        <begin position="558"/>
        <end position="568"/>
    </location>
</feature>
<keyword evidence="6" id="KW-1185">Reference proteome</keyword>
<dbReference type="PROSITE" id="PS51420">
    <property type="entry name" value="RHO"/>
    <property type="match status" value="1"/>
</dbReference>
<evidence type="ECO:0000256" key="3">
    <source>
        <dbReference type="SAM" id="Coils"/>
    </source>
</evidence>
<evidence type="ECO:0000256" key="1">
    <source>
        <dbReference type="ARBA" id="ARBA00022741"/>
    </source>
</evidence>
<dbReference type="CDD" id="cd00154">
    <property type="entry name" value="Rab"/>
    <property type="match status" value="1"/>
</dbReference>
<evidence type="ECO:0000313" key="5">
    <source>
        <dbReference type="EMBL" id="KAK3101207.1"/>
    </source>
</evidence>
<dbReference type="SUPFAM" id="SSF52540">
    <property type="entry name" value="P-loop containing nucleoside triphosphate hydrolases"/>
    <property type="match status" value="1"/>
</dbReference>
<dbReference type="AlphaFoldDB" id="A0AA89C9M5"/>
<sequence>MMNTSRKEQETMDLESYDIIGEEESFSLNGSSERIIPRLNLPPQDDNDFCYTKKSFQEVASHLNLSSEEVEIMFSALDSDDDGVIRKSDLTFESPRHNSTPRQSNAAEDPDLPTYSPAFDSLANNFAVLNQECQEQVIDLYQHLHASEYPELLQSFESIILGVLKDVRHYQVENERLEKSFKREKEQHEKHLRQLEEEMDKEIQRAEEACKLQEQEKISMERAEIRKEVEKEIQALQQNLAKLQQGQLDPKEREIDEQLKETKSKLDEMMFENRQVKSELTDAQTNLALVRSELASVRQQLKEKSHDFVRVKKETVMDYIKEQDNLTRQLHLLHDANKKLHDTNDDLRQAIETKRTMKRNLSGTSNVSSTPSTMVKDYLLDSSRDPDRRGSVMSDYVPSHSGPPSVKSYNLSPSNSLVEDGGIHNVSVSSYNSPRLIRARLPRDETCEEDNALDDLDSGHSTLREHNDLDTESEVPNVDDESLRQRRRGRLRAGHHIPEADEPESHDELETETESTFPPTEARMYKVLEQNRLGNPNLRSSRSSLRSRDSPRNRLKRMNTSQESLNSKSMRDPERMYKVVLAGDAAVGKSSFIMRLCKGKFVQNLSSTLGVDFQTKVLEVDGRTIALQLWDTAGQERFRSIAKSYFRRADGVLLLYDCSYERSFLSIRDWVESIEESSQKKIPIMLCGNKSDLREDAEKIGRKVVKYDDGQRLAREFDGLFIETSAKEGCNITEAVTELSRILATNEDIEVKASGLQLHDTTFDSKSSGCCGR</sequence>
<feature type="compositionally biased region" description="Low complexity" evidence="4">
    <location>
        <begin position="531"/>
        <end position="544"/>
    </location>
</feature>
<comment type="caution">
    <text evidence="5">The sequence shown here is derived from an EMBL/GenBank/DDBJ whole genome shotgun (WGS) entry which is preliminary data.</text>
</comment>
<feature type="compositionally biased region" description="Polar residues" evidence="4">
    <location>
        <begin position="97"/>
        <end position="106"/>
    </location>
</feature>
<feature type="region of interest" description="Disordered" evidence="4">
    <location>
        <begin position="450"/>
        <end position="570"/>
    </location>
</feature>
<organism evidence="5 6">
    <name type="scientific">Pinctada imbricata</name>
    <name type="common">Atlantic pearl-oyster</name>
    <name type="synonym">Pinctada martensii</name>
    <dbReference type="NCBI Taxonomy" id="66713"/>
    <lineage>
        <taxon>Eukaryota</taxon>
        <taxon>Metazoa</taxon>
        <taxon>Spiralia</taxon>
        <taxon>Lophotrochozoa</taxon>
        <taxon>Mollusca</taxon>
        <taxon>Bivalvia</taxon>
        <taxon>Autobranchia</taxon>
        <taxon>Pteriomorphia</taxon>
        <taxon>Pterioida</taxon>
        <taxon>Pterioidea</taxon>
        <taxon>Pteriidae</taxon>
        <taxon>Pinctada</taxon>
    </lineage>
</organism>
<dbReference type="SMART" id="SM00173">
    <property type="entry name" value="RAS"/>
    <property type="match status" value="1"/>
</dbReference>
<dbReference type="SMART" id="SM00175">
    <property type="entry name" value="RAB"/>
    <property type="match status" value="1"/>
</dbReference>
<keyword evidence="2" id="KW-0342">GTP-binding</keyword>